<evidence type="ECO:0008006" key="3">
    <source>
        <dbReference type="Google" id="ProtNLM"/>
    </source>
</evidence>
<dbReference type="PANTHER" id="PTHR31891">
    <property type="entry name" value="FORMAMIDASE C869.04-RELATED"/>
    <property type="match status" value="1"/>
</dbReference>
<sequence length="318" mass="33879">MAHAHITPSNIHLKWSKNLPPALTVPSGSELTFELRDGFNNQITPATTQADLPGLDSAQADPAFGPVFVEGAEPGDVLRVDVLGLTPASYGWTAILPGFGLLCDEFPTGQLKIWDLTTLNKGYAVFGKGIRVPTRPFLGVMGVAPPTDGEFATIPPYHWGGNIDCKHVTEGSSLYLPVQTAGALFSCGDGHAAQGDGEVCGTAIETPMTARLRLTVEKAKPWVQSPHYLTAPTSPQTPQRGQEYAAVGIDADPREAMRKSVRSAIDWLQGEKGLSREEAYMLCSVVADLKIVEAVDMPHYAVACAIPLSIFVGDGDEA</sequence>
<dbReference type="AlphaFoldDB" id="A0A9Q8QMT5"/>
<keyword evidence="2" id="KW-1185">Reference proteome</keyword>
<dbReference type="KEGG" id="ptkz:JDV02_007574"/>
<dbReference type="GO" id="GO:0016811">
    <property type="term" value="F:hydrolase activity, acting on carbon-nitrogen (but not peptide) bonds, in linear amides"/>
    <property type="evidence" value="ECO:0007669"/>
    <property type="project" value="InterPro"/>
</dbReference>
<dbReference type="Gene3D" id="2.60.120.580">
    <property type="entry name" value="Acetamidase/Formamidase-like domains"/>
    <property type="match status" value="2"/>
</dbReference>
<organism evidence="1 2">
    <name type="scientific">Purpureocillium takamizusanense</name>
    <dbReference type="NCBI Taxonomy" id="2060973"/>
    <lineage>
        <taxon>Eukaryota</taxon>
        <taxon>Fungi</taxon>
        <taxon>Dikarya</taxon>
        <taxon>Ascomycota</taxon>
        <taxon>Pezizomycotina</taxon>
        <taxon>Sordariomycetes</taxon>
        <taxon>Hypocreomycetidae</taxon>
        <taxon>Hypocreales</taxon>
        <taxon>Ophiocordycipitaceae</taxon>
        <taxon>Purpureocillium</taxon>
    </lineage>
</organism>
<gene>
    <name evidence="1" type="ORF">JDV02_007574</name>
</gene>
<dbReference type="PANTHER" id="PTHR31891:SF1">
    <property type="entry name" value="FORMAMIDASE C869.04-RELATED"/>
    <property type="match status" value="1"/>
</dbReference>
<dbReference type="EMBL" id="CP086360">
    <property type="protein sequence ID" value="UNI21599.1"/>
    <property type="molecule type" value="Genomic_DNA"/>
</dbReference>
<reference evidence="1" key="1">
    <citation type="submission" date="2021-11" db="EMBL/GenBank/DDBJ databases">
        <title>Purpureocillium_takamizusanense_genome.</title>
        <authorList>
            <person name="Nguyen N.-H."/>
        </authorList>
    </citation>
    <scope>NUCLEOTIDE SEQUENCE</scope>
    <source>
        <strain evidence="1">PT3</strain>
    </source>
</reference>
<proteinExistence type="predicted"/>
<name>A0A9Q8QMT5_9HYPO</name>
<dbReference type="Gene3D" id="3.10.28.20">
    <property type="entry name" value="Acetamidase/Formamidase-like domains"/>
    <property type="match status" value="1"/>
</dbReference>
<dbReference type="Proteomes" id="UP000829364">
    <property type="component" value="Chromosome 7"/>
</dbReference>
<protein>
    <recommendedName>
        <fullName evidence="3">Formamidase</fullName>
    </recommendedName>
</protein>
<dbReference type="SUPFAM" id="SSF141130">
    <property type="entry name" value="Acetamidase/Formamidase-like"/>
    <property type="match status" value="1"/>
</dbReference>
<dbReference type="GeneID" id="72069522"/>
<evidence type="ECO:0000313" key="2">
    <source>
        <dbReference type="Proteomes" id="UP000829364"/>
    </source>
</evidence>
<dbReference type="Pfam" id="PF03069">
    <property type="entry name" value="FmdA_AmdA"/>
    <property type="match status" value="2"/>
</dbReference>
<evidence type="ECO:0000313" key="1">
    <source>
        <dbReference type="EMBL" id="UNI21599.1"/>
    </source>
</evidence>
<dbReference type="InterPro" id="IPR004304">
    <property type="entry name" value="FmdA_AmdA"/>
</dbReference>
<dbReference type="OrthoDB" id="3335528at2759"/>
<accession>A0A9Q8QMT5</accession>
<dbReference type="RefSeq" id="XP_047845080.1">
    <property type="nucleotide sequence ID" value="XM_047989081.1"/>
</dbReference>